<reference evidence="2 3" key="1">
    <citation type="journal article" date="2020" name="Int. J. Syst. Evol. Microbiol.">
        <title>Reclassification of Streptomyces castelarensis and Streptomyces sporoclivatus as later heterotypic synonyms of Streptomyces antimycoticus.</title>
        <authorList>
            <person name="Komaki H."/>
            <person name="Tamura T."/>
        </authorList>
    </citation>
    <scope>NUCLEOTIDE SEQUENCE [LARGE SCALE GENOMIC DNA]</scope>
    <source>
        <strain evidence="2 3">NBRC 100767</strain>
    </source>
</reference>
<evidence type="ECO:0000256" key="1">
    <source>
        <dbReference type="SAM" id="MobiDB-lite"/>
    </source>
</evidence>
<accession>A0A499UT13</accession>
<proteinExistence type="predicted"/>
<dbReference type="EMBL" id="AP019620">
    <property type="protein sequence ID" value="BBJ45285.1"/>
    <property type="molecule type" value="Genomic_DNA"/>
</dbReference>
<protein>
    <submittedName>
        <fullName evidence="2">Uncharacterized protein</fullName>
    </submittedName>
</protein>
<evidence type="ECO:0000313" key="2">
    <source>
        <dbReference type="EMBL" id="BBJ45285.1"/>
    </source>
</evidence>
<feature type="region of interest" description="Disordered" evidence="1">
    <location>
        <begin position="1"/>
        <end position="34"/>
    </location>
</feature>
<dbReference type="AlphaFoldDB" id="A0A499UT13"/>
<organism evidence="2 3">
    <name type="scientific">Streptomyces antimycoticus</name>
    <dbReference type="NCBI Taxonomy" id="68175"/>
    <lineage>
        <taxon>Bacteria</taxon>
        <taxon>Bacillati</taxon>
        <taxon>Actinomycetota</taxon>
        <taxon>Actinomycetes</taxon>
        <taxon>Kitasatosporales</taxon>
        <taxon>Streptomycetaceae</taxon>
        <taxon>Streptomyces</taxon>
        <taxon>Streptomyces violaceusniger group</taxon>
    </lineage>
</organism>
<evidence type="ECO:0000313" key="3">
    <source>
        <dbReference type="Proteomes" id="UP000463951"/>
    </source>
</evidence>
<dbReference type="Proteomes" id="UP000463951">
    <property type="component" value="Chromosome"/>
</dbReference>
<name>A0A499UT13_9ACTN</name>
<gene>
    <name evidence="2" type="ORF">SSPO_080030</name>
</gene>
<sequence length="85" mass="8480">MPGLSAMFTPGGDRLSDLPTDLTGGSMVTSDRGPEARVTSATHGAISATGSFSHHPEIAQAGVAAPAAFRCPACPDAVLGDCILL</sequence>